<reference evidence="1 2" key="1">
    <citation type="journal article" date="2023" name="Plants (Basel)">
        <title>Bridging the Gap: Combining Genomics and Transcriptomics Approaches to Understand Stylosanthes scabra, an Orphan Legume from the Brazilian Caatinga.</title>
        <authorList>
            <person name="Ferreira-Neto J.R.C."/>
            <person name="da Silva M.D."/>
            <person name="Binneck E."/>
            <person name="de Melo N.F."/>
            <person name="da Silva R.H."/>
            <person name="de Melo A.L.T.M."/>
            <person name="Pandolfi V."/>
            <person name="Bustamante F.O."/>
            <person name="Brasileiro-Vidal A.C."/>
            <person name="Benko-Iseppon A.M."/>
        </authorList>
    </citation>
    <scope>NUCLEOTIDE SEQUENCE [LARGE SCALE GENOMIC DNA]</scope>
    <source>
        <tissue evidence="1">Leaves</tissue>
    </source>
</reference>
<organism evidence="1 2">
    <name type="scientific">Stylosanthes scabra</name>
    <dbReference type="NCBI Taxonomy" id="79078"/>
    <lineage>
        <taxon>Eukaryota</taxon>
        <taxon>Viridiplantae</taxon>
        <taxon>Streptophyta</taxon>
        <taxon>Embryophyta</taxon>
        <taxon>Tracheophyta</taxon>
        <taxon>Spermatophyta</taxon>
        <taxon>Magnoliopsida</taxon>
        <taxon>eudicotyledons</taxon>
        <taxon>Gunneridae</taxon>
        <taxon>Pentapetalae</taxon>
        <taxon>rosids</taxon>
        <taxon>fabids</taxon>
        <taxon>Fabales</taxon>
        <taxon>Fabaceae</taxon>
        <taxon>Papilionoideae</taxon>
        <taxon>50 kb inversion clade</taxon>
        <taxon>dalbergioids sensu lato</taxon>
        <taxon>Dalbergieae</taxon>
        <taxon>Pterocarpus clade</taxon>
        <taxon>Stylosanthes</taxon>
    </lineage>
</organism>
<dbReference type="Proteomes" id="UP001341840">
    <property type="component" value="Unassembled WGS sequence"/>
</dbReference>
<evidence type="ECO:0000313" key="1">
    <source>
        <dbReference type="EMBL" id="MED6105897.1"/>
    </source>
</evidence>
<evidence type="ECO:0000313" key="2">
    <source>
        <dbReference type="Proteomes" id="UP001341840"/>
    </source>
</evidence>
<gene>
    <name evidence="1" type="ORF">PIB30_000025</name>
</gene>
<keyword evidence="2" id="KW-1185">Reference proteome</keyword>
<accession>A0ABU6Q2Y8</accession>
<protein>
    <submittedName>
        <fullName evidence="1">Uncharacterized protein</fullName>
    </submittedName>
</protein>
<name>A0ABU6Q2Y8_9FABA</name>
<comment type="caution">
    <text evidence="1">The sequence shown here is derived from an EMBL/GenBank/DDBJ whole genome shotgun (WGS) entry which is preliminary data.</text>
</comment>
<sequence>MPSENYSHSTLTQFCGLESSGFSSKRPSKIPKVENLEYAAVFNTSLQCLGGIGLSPAFPLEPLPQKAPTKSAFKAVRRLRKKSAPNKQKPCNIIPEEHHLLIHTTPAMGLTWEECSLAAYVFSTSSDYSPKEVLFSYKTISVRRDVLATLRLDVVPHSDVVNTAALISSLRAAKEPEVTCWFFPSAFAHEILEGKGAADIISFYTGGWMPPTDSLRHLGVMCEVFNEPRNKANVVPELADPNNWGKIHYPMTLPARLSPDETAVWCISWLLNDDKFSSSIFGNMGLELNVRMKAAMVIVFSEFNDVKKMIKLKGEAIWRSFPRHEAFGPNPH</sequence>
<proteinExistence type="predicted"/>
<dbReference type="EMBL" id="JASCZI010000001">
    <property type="protein sequence ID" value="MED6105897.1"/>
    <property type="molecule type" value="Genomic_DNA"/>
</dbReference>